<dbReference type="Pfam" id="PF18753">
    <property type="entry name" value="Nmad2"/>
    <property type="match status" value="1"/>
</dbReference>
<name>A0AB39X4W5_9PSED</name>
<dbReference type="RefSeq" id="WP_369782439.1">
    <property type="nucleotide sequence ID" value="NZ_CP165623.1"/>
</dbReference>
<sequence length="202" mass="22984">MNHLPRIYSYKLSRDYGFAPNPFHGICTLATCKPQIRKGAQVGDLIVGCGSKELKMQGKIIFVMRVSEKISFQQYWEDSRFHVKKVDFQSGKSAAYGDNIYHLENGLWVQEDSHHSFEGGVVNADNLSRDIGSDNVLIGEDFVYWGSNAPMMPPNLRNIDGDDLFPNGRNFRSIFSEIFRNEVVTWFSALPERGNLARPTSW</sequence>
<accession>A0AB39X4W5</accession>
<proteinExistence type="predicted"/>
<feature type="domain" description="Nucleotide modification associated" evidence="1">
    <location>
        <begin position="5"/>
        <end position="202"/>
    </location>
</feature>
<dbReference type="AlphaFoldDB" id="A0AB39X4W5"/>
<evidence type="ECO:0000259" key="1">
    <source>
        <dbReference type="Pfam" id="PF18753"/>
    </source>
</evidence>
<organism evidence="2">
    <name type="scientific">Pseudomonas sp. WC2401</name>
    <dbReference type="NCBI Taxonomy" id="3234143"/>
    <lineage>
        <taxon>Bacteria</taxon>
        <taxon>Pseudomonadati</taxon>
        <taxon>Pseudomonadota</taxon>
        <taxon>Gammaproteobacteria</taxon>
        <taxon>Pseudomonadales</taxon>
        <taxon>Pseudomonadaceae</taxon>
        <taxon>Pseudomonas</taxon>
    </lineage>
</organism>
<dbReference type="InterPro" id="IPR041180">
    <property type="entry name" value="Nmad2"/>
</dbReference>
<dbReference type="EMBL" id="CP165623">
    <property type="protein sequence ID" value="XDV07413.1"/>
    <property type="molecule type" value="Genomic_DNA"/>
</dbReference>
<gene>
    <name evidence="2" type="ORF">AB3G35_07390</name>
</gene>
<protein>
    <recommendedName>
        <fullName evidence="1">Nucleotide modification associated domain-containing protein</fullName>
    </recommendedName>
</protein>
<reference evidence="2" key="1">
    <citation type="submission" date="2024-07" db="EMBL/GenBank/DDBJ databases">
        <authorList>
            <person name="Biller S.J."/>
        </authorList>
    </citation>
    <scope>NUCLEOTIDE SEQUENCE</scope>
    <source>
        <strain evidence="2">WC2401</strain>
    </source>
</reference>
<evidence type="ECO:0000313" key="2">
    <source>
        <dbReference type="EMBL" id="XDV07413.1"/>
    </source>
</evidence>